<organism evidence="1 2">
    <name type="scientific">Xanthomonas oryzae pv. oryzae (strain PXO99A)</name>
    <dbReference type="NCBI Taxonomy" id="360094"/>
    <lineage>
        <taxon>Bacteria</taxon>
        <taxon>Pseudomonadati</taxon>
        <taxon>Pseudomonadota</taxon>
        <taxon>Gammaproteobacteria</taxon>
        <taxon>Lysobacterales</taxon>
        <taxon>Lysobacteraceae</taxon>
        <taxon>Xanthomonas</taxon>
    </lineage>
</organism>
<sequence length="42" mass="4525">MAISVNALMLTVAAEARQDMARERGADWAAGAVTFFGRDILK</sequence>
<dbReference type="Proteomes" id="UP000001740">
    <property type="component" value="Chromosome"/>
</dbReference>
<evidence type="ECO:0000313" key="1">
    <source>
        <dbReference type="EMBL" id="ACD57200.1"/>
    </source>
</evidence>
<name>A0A0K0GGJ7_XANOP</name>
<dbReference type="RefSeq" id="WP_012443898.1">
    <property type="nucleotide sequence ID" value="NC_010717.2"/>
</dbReference>
<proteinExistence type="predicted"/>
<reference evidence="1 2" key="1">
    <citation type="journal article" date="2008" name="BMC Genomics">
        <title>Genome sequence and rapid evolution of the rice pathogen Xanthomonas oryzae pv. oryzae PXO99A.</title>
        <authorList>
            <person name="Salzberg S.L."/>
            <person name="Sommer D.D."/>
            <person name="Schatz M.C."/>
            <person name="Phillippy A.M."/>
            <person name="Rabinowicz P.D."/>
            <person name="Tsuge S."/>
            <person name="Furutani A."/>
            <person name="Ochiai H."/>
            <person name="Delcher A.L."/>
            <person name="Kelley D."/>
            <person name="Madupu R."/>
            <person name="Puiu D."/>
            <person name="Radune D."/>
            <person name="Shumway M."/>
            <person name="Trapnell C."/>
            <person name="Aparna G."/>
            <person name="Jha G."/>
            <person name="Pandey A."/>
            <person name="Patil P.B."/>
            <person name="Ishihara H."/>
            <person name="Meyer D.F."/>
            <person name="Szurek B."/>
            <person name="Verdier V."/>
            <person name="Koebnik R."/>
            <person name="Dow J.M."/>
            <person name="Ryan R.P."/>
            <person name="Hirata H."/>
            <person name="Tsuyumu S."/>
            <person name="Won Lee S."/>
            <person name="Seo Y.S."/>
            <person name="Sriariyanum M."/>
            <person name="Ronald P.C."/>
            <person name="Sonti R.V."/>
            <person name="Van Sluys M.A."/>
            <person name="Leach J.E."/>
            <person name="White F.F."/>
            <person name="Bogdanove A.J."/>
        </authorList>
    </citation>
    <scope>NUCLEOTIDE SEQUENCE [LARGE SCALE GENOMIC DNA]</scope>
    <source>
        <strain evidence="1 2">PXO99A</strain>
    </source>
</reference>
<evidence type="ECO:0000313" key="2">
    <source>
        <dbReference type="Proteomes" id="UP000001740"/>
    </source>
</evidence>
<dbReference type="HOGENOM" id="CLU_3376754_0_0_6"/>
<accession>A0A0K0GGJ7</accession>
<dbReference type="KEGG" id="xop:PXO_05455"/>
<protein>
    <submittedName>
        <fullName evidence="1">Uncharacterized protein</fullName>
    </submittedName>
</protein>
<gene>
    <name evidence="1" type="ordered locus">PXO_05455</name>
</gene>
<dbReference type="EMBL" id="CP000967">
    <property type="protein sequence ID" value="ACD57200.1"/>
    <property type="molecule type" value="Genomic_DNA"/>
</dbReference>
<dbReference type="AlphaFoldDB" id="A0A0K0GGJ7"/>